<dbReference type="Proteomes" id="UP000473658">
    <property type="component" value="Unassembled WGS sequence"/>
</dbReference>
<accession>A0AA88F0J4</accession>
<organism evidence="1 2">
    <name type="scientific">Rhizobium rhizogenes</name>
    <name type="common">Agrobacterium rhizogenes</name>
    <dbReference type="NCBI Taxonomy" id="359"/>
    <lineage>
        <taxon>Bacteria</taxon>
        <taxon>Pseudomonadati</taxon>
        <taxon>Pseudomonadota</taxon>
        <taxon>Alphaproteobacteria</taxon>
        <taxon>Hyphomicrobiales</taxon>
        <taxon>Rhizobiaceae</taxon>
        <taxon>Rhizobium/Agrobacterium group</taxon>
        <taxon>Rhizobium</taxon>
    </lineage>
</organism>
<dbReference type="AlphaFoldDB" id="A0AA88F0J4"/>
<proteinExistence type="predicted"/>
<evidence type="ECO:0000313" key="2">
    <source>
        <dbReference type="Proteomes" id="UP000473658"/>
    </source>
</evidence>
<gene>
    <name evidence="1" type="ORF">DXM27_05855</name>
</gene>
<comment type="caution">
    <text evidence="1">The sequence shown here is derived from an EMBL/GenBank/DDBJ whole genome shotgun (WGS) entry which is preliminary data.</text>
</comment>
<reference evidence="1 2" key="1">
    <citation type="submission" date="2018-08" db="EMBL/GenBank/DDBJ databases">
        <title>Crown Gall in kiwifruit.</title>
        <authorList>
            <person name="Visnovsky S.B."/>
            <person name="Pitman A.R."/>
        </authorList>
    </citation>
    <scope>NUCLEOTIDE SEQUENCE [LARGE SCALE GENOMIC DNA]</scope>
    <source>
        <strain evidence="1 2">SBV_302_78_2</strain>
    </source>
</reference>
<evidence type="ECO:0000313" key="1">
    <source>
        <dbReference type="EMBL" id="KAA3502522.1"/>
    </source>
</evidence>
<dbReference type="EMBL" id="QRFF01000002">
    <property type="protein sequence ID" value="KAA3502522.1"/>
    <property type="molecule type" value="Genomic_DNA"/>
</dbReference>
<name>A0AA88F0J4_RHIRH</name>
<protein>
    <submittedName>
        <fullName evidence="1">Uncharacterized protein</fullName>
    </submittedName>
</protein>
<sequence length="63" mass="6582">MAAFAASRPASTLFLGMGNAATLIFAKPGSVLDQNNVQIQSFGMFSVTPEGPRGALIGDILRR</sequence>